<protein>
    <submittedName>
        <fullName evidence="2">UBX domain-containing protein 10</fullName>
    </submittedName>
</protein>
<evidence type="ECO:0000259" key="1">
    <source>
        <dbReference type="SMART" id="SM00594"/>
    </source>
</evidence>
<name>A0ABR0KSE4_9PEZI</name>
<dbReference type="SMART" id="SM00594">
    <property type="entry name" value="UAS"/>
    <property type="match status" value="1"/>
</dbReference>
<gene>
    <name evidence="2" type="primary">ucp10_1</name>
    <name evidence="2" type="ORF">LTR16_003583</name>
</gene>
<dbReference type="Pfam" id="PF14555">
    <property type="entry name" value="UBA_4"/>
    <property type="match status" value="1"/>
</dbReference>
<keyword evidence="3" id="KW-1185">Reference proteome</keyword>
<dbReference type="EMBL" id="JAVRRA010025007">
    <property type="protein sequence ID" value="KAK5124327.1"/>
    <property type="molecule type" value="Genomic_DNA"/>
</dbReference>
<dbReference type="Proteomes" id="UP001357485">
    <property type="component" value="Unassembled WGS sequence"/>
</dbReference>
<dbReference type="SUPFAM" id="SSF46934">
    <property type="entry name" value="UBA-like"/>
    <property type="match status" value="1"/>
</dbReference>
<dbReference type="InterPro" id="IPR006577">
    <property type="entry name" value="UAS"/>
</dbReference>
<evidence type="ECO:0000313" key="2">
    <source>
        <dbReference type="EMBL" id="KAK5124327.1"/>
    </source>
</evidence>
<organism evidence="2 3">
    <name type="scientific">Cryomyces antarcticus</name>
    <dbReference type="NCBI Taxonomy" id="329879"/>
    <lineage>
        <taxon>Eukaryota</taxon>
        <taxon>Fungi</taxon>
        <taxon>Dikarya</taxon>
        <taxon>Ascomycota</taxon>
        <taxon>Pezizomycotina</taxon>
        <taxon>Dothideomycetes</taxon>
        <taxon>Dothideomycetes incertae sedis</taxon>
        <taxon>Cryomyces</taxon>
    </lineage>
</organism>
<feature type="domain" description="UAS" evidence="1">
    <location>
        <begin position="180"/>
        <end position="312"/>
    </location>
</feature>
<reference evidence="2 3" key="1">
    <citation type="submission" date="2023-08" db="EMBL/GenBank/DDBJ databases">
        <title>Black Yeasts Isolated from many extreme environments.</title>
        <authorList>
            <person name="Coleine C."/>
            <person name="Stajich J.E."/>
            <person name="Selbmann L."/>
        </authorList>
    </citation>
    <scope>NUCLEOTIDE SEQUENCE [LARGE SCALE GENOMIC DNA]</scope>
    <source>
        <strain evidence="2 3">CCFEE 536</strain>
    </source>
</reference>
<evidence type="ECO:0000313" key="3">
    <source>
        <dbReference type="Proteomes" id="UP001357485"/>
    </source>
</evidence>
<dbReference type="Gene3D" id="3.40.30.10">
    <property type="entry name" value="Glutaredoxin"/>
    <property type="match status" value="1"/>
</dbReference>
<dbReference type="Gene3D" id="1.10.8.10">
    <property type="entry name" value="DNA helicase RuvA subunit, C-terminal domain"/>
    <property type="match status" value="1"/>
</dbReference>
<dbReference type="InterPro" id="IPR009060">
    <property type="entry name" value="UBA-like_sf"/>
</dbReference>
<dbReference type="PANTHER" id="PTHR23322">
    <property type="entry name" value="FAS-ASSOCIATED PROTEIN"/>
    <property type="match status" value="1"/>
</dbReference>
<sequence length="350" mass="38932">MTDPGIDIAQLTEEQQLALQQFTSVTDQPLRAAVAVLQRCQWNAQIAITRFFDGDSEVVDPAAEVPPVSPPQTSRRQETLLDTIPRTPRSARHLGLQPAPRIVPQPESQVTQQAPWLLSIIFMPFNFAYNIVARIFGTVGYLFPFLPRLLARLSASNSSSARRRDTSGRRPLSPRDTAARFIREFEEEYGSHELPFTENGYAQAFDLAKRELKYLLVVLLSPEHDDTSSFVRDTLLSPQVVEFIKKPENNIVLWAGSVQDAEAYQVSNTLNCTKFPFVGLIVHTPSVSSTSMSLVARVAGPTPPAQFLAKLGTAITQNNEALVGIRATRAEQAASRRLREEQNSAYERSL</sequence>
<comment type="caution">
    <text evidence="2">The sequence shown here is derived from an EMBL/GenBank/DDBJ whole genome shotgun (WGS) entry which is preliminary data.</text>
</comment>
<dbReference type="SUPFAM" id="SSF52833">
    <property type="entry name" value="Thioredoxin-like"/>
    <property type="match status" value="1"/>
</dbReference>
<dbReference type="InterPro" id="IPR050730">
    <property type="entry name" value="UBX_domain-protein"/>
</dbReference>
<dbReference type="PANTHER" id="PTHR23322:SF1">
    <property type="entry name" value="FAS-ASSOCIATED FACTOR 2"/>
    <property type="match status" value="1"/>
</dbReference>
<dbReference type="InterPro" id="IPR036249">
    <property type="entry name" value="Thioredoxin-like_sf"/>
</dbReference>
<proteinExistence type="predicted"/>
<feature type="non-terminal residue" evidence="2">
    <location>
        <position position="350"/>
    </location>
</feature>
<accession>A0ABR0KSE4</accession>